<name>A0A075UMX3_9PSEU</name>
<accession>A0A075UMX3</accession>
<feature type="transmembrane region" description="Helical" evidence="1">
    <location>
        <begin position="12"/>
        <end position="31"/>
    </location>
</feature>
<protein>
    <submittedName>
        <fullName evidence="2">Conserved putative secreted protein</fullName>
    </submittedName>
</protein>
<dbReference type="KEGG" id="aja:AJAP_04140"/>
<dbReference type="HOGENOM" id="CLU_116759_0_0_11"/>
<evidence type="ECO:0000313" key="3">
    <source>
        <dbReference type="Proteomes" id="UP000028492"/>
    </source>
</evidence>
<dbReference type="eggNOG" id="ENOG5033Y26">
    <property type="taxonomic scope" value="Bacteria"/>
</dbReference>
<feature type="transmembrane region" description="Helical" evidence="1">
    <location>
        <begin position="37"/>
        <end position="55"/>
    </location>
</feature>
<evidence type="ECO:0000313" key="2">
    <source>
        <dbReference type="EMBL" id="AIG73751.1"/>
    </source>
</evidence>
<dbReference type="STRING" id="208439.AJAP_04140"/>
<reference evidence="2 3" key="1">
    <citation type="journal article" date="2014" name="J. Biotechnol.">
        <title>Complete genome sequence of the actinobacterium Amycolatopsis japonica MG417-CF17(T) (=DSM 44213T) producing (S,S)-N,N'-ethylenediaminedisuccinic acid.</title>
        <authorList>
            <person name="Stegmann E."/>
            <person name="Albersmeier A."/>
            <person name="Spohn M."/>
            <person name="Gert H."/>
            <person name="Weber T."/>
            <person name="Wohlleben W."/>
            <person name="Kalinowski J."/>
            <person name="Ruckert C."/>
        </authorList>
    </citation>
    <scope>NUCLEOTIDE SEQUENCE [LARGE SCALE GENOMIC DNA]</scope>
    <source>
        <strain evidence="3">MG417-CF17 (DSM 44213)</strain>
    </source>
</reference>
<keyword evidence="1" id="KW-0472">Membrane</keyword>
<organism evidence="2 3">
    <name type="scientific">Amycolatopsis japonica</name>
    <dbReference type="NCBI Taxonomy" id="208439"/>
    <lineage>
        <taxon>Bacteria</taxon>
        <taxon>Bacillati</taxon>
        <taxon>Actinomycetota</taxon>
        <taxon>Actinomycetes</taxon>
        <taxon>Pseudonocardiales</taxon>
        <taxon>Pseudonocardiaceae</taxon>
        <taxon>Amycolatopsis</taxon>
        <taxon>Amycolatopsis japonica group</taxon>
    </lineage>
</organism>
<gene>
    <name evidence="2" type="ORF">AJAP_04140</name>
</gene>
<keyword evidence="3" id="KW-1185">Reference proteome</keyword>
<proteinExistence type="predicted"/>
<dbReference type="Proteomes" id="UP000028492">
    <property type="component" value="Chromosome"/>
</dbReference>
<keyword evidence="1" id="KW-0812">Transmembrane</keyword>
<dbReference type="EMBL" id="CP008953">
    <property type="protein sequence ID" value="AIG73751.1"/>
    <property type="molecule type" value="Genomic_DNA"/>
</dbReference>
<feature type="transmembrane region" description="Helical" evidence="1">
    <location>
        <begin position="75"/>
        <end position="95"/>
    </location>
</feature>
<feature type="transmembrane region" description="Helical" evidence="1">
    <location>
        <begin position="115"/>
        <end position="144"/>
    </location>
</feature>
<sequence length="190" mass="20042">MRRAVLYARSRAMPASFAGLAVSMAVIWFLARDRWSEIPVSLALLVAIAVTAIGLSGQDTDLDRTAAIRWAPRRVLHLLLIGGLGAGAALLPRLWEAERVPVEVIVRNAGGLLGLAGIAAVLFGGAFGWTLPLFGFAVAFLVWATTSSTESAQLVITWLFQPAGVAEATWTAVALAVAGLGSYAVFGNRR</sequence>
<dbReference type="AlphaFoldDB" id="A0A075UMX3"/>
<keyword evidence="1" id="KW-1133">Transmembrane helix</keyword>
<evidence type="ECO:0000256" key="1">
    <source>
        <dbReference type="SAM" id="Phobius"/>
    </source>
</evidence>
<feature type="transmembrane region" description="Helical" evidence="1">
    <location>
        <begin position="165"/>
        <end position="186"/>
    </location>
</feature>